<dbReference type="EMBL" id="CP073633">
    <property type="protein sequence ID" value="WHQ70096.1"/>
    <property type="molecule type" value="Genomic_DNA"/>
</dbReference>
<protein>
    <submittedName>
        <fullName evidence="2">Uncharacterized protein</fullName>
    </submittedName>
</protein>
<evidence type="ECO:0000313" key="3">
    <source>
        <dbReference type="Proteomes" id="UP001223720"/>
    </source>
</evidence>
<evidence type="ECO:0000256" key="1">
    <source>
        <dbReference type="SAM" id="Phobius"/>
    </source>
</evidence>
<keyword evidence="1" id="KW-0472">Membrane</keyword>
<dbReference type="RefSeq" id="WP_283535657.1">
    <property type="nucleotide sequence ID" value="NZ_CP073633.1"/>
</dbReference>
<keyword evidence="1" id="KW-1133">Transmembrane helix</keyword>
<dbReference type="AlphaFoldDB" id="A0AAX3WF69"/>
<gene>
    <name evidence="2" type="ORF">KEC54_27965</name>
</gene>
<feature type="transmembrane region" description="Helical" evidence="1">
    <location>
        <begin position="20"/>
        <end position="38"/>
    </location>
</feature>
<name>A0AAX3WF69_METEX</name>
<proteinExistence type="predicted"/>
<reference evidence="2" key="1">
    <citation type="journal article" date="2022" name="Biotechnol. Bioprocess Eng.">
        <title>Pan-genome Analysis Reveals Comparative Genomic Features of Central Metabolic Pathways in Methylorubrum extorquens.</title>
        <authorList>
            <person name="Lee G.M."/>
            <person name="Scott-Nevros Z.K."/>
            <person name="Lee S.-M."/>
            <person name="Kim D."/>
        </authorList>
    </citation>
    <scope>NUCLEOTIDE SEQUENCE</scope>
    <source>
        <strain evidence="2">ATCC 55366</strain>
    </source>
</reference>
<organism evidence="2 3">
    <name type="scientific">Methylorubrum extorquens</name>
    <name type="common">Methylobacterium dichloromethanicum</name>
    <name type="synonym">Methylobacterium extorquens</name>
    <dbReference type="NCBI Taxonomy" id="408"/>
    <lineage>
        <taxon>Bacteria</taxon>
        <taxon>Pseudomonadati</taxon>
        <taxon>Pseudomonadota</taxon>
        <taxon>Alphaproteobacteria</taxon>
        <taxon>Hyphomicrobiales</taxon>
        <taxon>Methylobacteriaceae</taxon>
        <taxon>Methylorubrum</taxon>
    </lineage>
</organism>
<dbReference type="Proteomes" id="UP001223720">
    <property type="component" value="Chromosome"/>
</dbReference>
<evidence type="ECO:0000313" key="2">
    <source>
        <dbReference type="EMBL" id="WHQ70096.1"/>
    </source>
</evidence>
<sequence length="114" mass="11908">MNVASETHHVVVVSSACGRIAAAGALVVTVIVSGAIALPQAIVSVGLLEAADDPVQMTELRLPSVATEQRTALEIEEALSKSGLNYMEAGNRGSESYQAEFQLKCQFPGCAPKH</sequence>
<keyword evidence="1" id="KW-0812">Transmembrane</keyword>
<accession>A0AAX3WF69</accession>